<protein>
    <recommendedName>
        <fullName evidence="3">DNA mismatch repair protein MutS</fullName>
    </recommendedName>
</protein>
<organism evidence="1 2">
    <name type="scientific">Pedobacter ginsengisoli</name>
    <dbReference type="NCBI Taxonomy" id="363852"/>
    <lineage>
        <taxon>Bacteria</taxon>
        <taxon>Pseudomonadati</taxon>
        <taxon>Bacteroidota</taxon>
        <taxon>Sphingobacteriia</taxon>
        <taxon>Sphingobacteriales</taxon>
        <taxon>Sphingobacteriaceae</taxon>
        <taxon>Pedobacter</taxon>
    </lineage>
</organism>
<proteinExistence type="predicted"/>
<dbReference type="RefSeq" id="WP_099440694.1">
    <property type="nucleotide sequence ID" value="NZ_CP024091.1"/>
</dbReference>
<dbReference type="KEGG" id="pgs:CPT03_21195"/>
<dbReference type="InterPro" id="IPR036781">
    <property type="entry name" value="Smr_assoc-like_sf"/>
</dbReference>
<dbReference type="Proteomes" id="UP000223749">
    <property type="component" value="Chromosome"/>
</dbReference>
<sequence>MNFKLGDFVRFVDENLEGYITRIIDKDTIGVTDANDFEIPVLASKVTLVHGEVTDNDVVTNRPAPVTPQTEFIKNGVFLAIVTDQHSNSVAHFHIVNETSFQLLISLTTEKGGDFKGEFANILAPHSTKKIYSDHLGDIQIWPKFIIEALFNTVANIEPKPPIVIKRSLKGKDLSVAKVDIALLKQKGWLIRLDETEALIDPQKLKESFFKSH</sequence>
<evidence type="ECO:0000313" key="2">
    <source>
        <dbReference type="Proteomes" id="UP000223749"/>
    </source>
</evidence>
<evidence type="ECO:0008006" key="3">
    <source>
        <dbReference type="Google" id="ProtNLM"/>
    </source>
</evidence>
<dbReference type="Gene3D" id="2.60.40.1600">
    <property type="entry name" value="Smr-associated-like"/>
    <property type="match status" value="1"/>
</dbReference>
<reference evidence="1 2" key="1">
    <citation type="submission" date="2017-10" db="EMBL/GenBank/DDBJ databases">
        <title>Whole genome of Pedobacter ginsengisoli T01R-27 isolated from tomato rhizosphere.</title>
        <authorList>
            <person name="Weon H.-Y."/>
            <person name="Lee S.A."/>
            <person name="Sang M.K."/>
            <person name="Song J."/>
        </authorList>
    </citation>
    <scope>NUCLEOTIDE SEQUENCE [LARGE SCALE GENOMIC DNA]</scope>
    <source>
        <strain evidence="1 2">T01R-27</strain>
    </source>
</reference>
<name>A0A2D1UB76_9SPHI</name>
<dbReference type="SUPFAM" id="SSF158949">
    <property type="entry name" value="Smr-associated domain-like"/>
    <property type="match status" value="1"/>
</dbReference>
<gene>
    <name evidence="1" type="ORF">CPT03_21195</name>
</gene>
<dbReference type="OrthoDB" id="1524810at2"/>
<keyword evidence="2" id="KW-1185">Reference proteome</keyword>
<accession>A0A2D1UB76</accession>
<evidence type="ECO:0000313" key="1">
    <source>
        <dbReference type="EMBL" id="ATP58801.1"/>
    </source>
</evidence>
<dbReference type="AlphaFoldDB" id="A0A2D1UB76"/>
<dbReference type="EMBL" id="CP024091">
    <property type="protein sequence ID" value="ATP58801.1"/>
    <property type="molecule type" value="Genomic_DNA"/>
</dbReference>